<reference evidence="1 2" key="1">
    <citation type="journal article" date="2024" name="Ann. Entomol. Soc. Am.">
        <title>Genomic analyses of the southern and eastern yellowjacket wasps (Hymenoptera: Vespidae) reveal evolutionary signatures of social life.</title>
        <authorList>
            <person name="Catto M.A."/>
            <person name="Caine P.B."/>
            <person name="Orr S.E."/>
            <person name="Hunt B.G."/>
            <person name="Goodisman M.A.D."/>
        </authorList>
    </citation>
    <scope>NUCLEOTIDE SEQUENCE [LARGE SCALE GENOMIC DNA]</scope>
    <source>
        <strain evidence="1">232</strain>
        <tissue evidence="1">Head and thorax</tissue>
    </source>
</reference>
<comment type="caution">
    <text evidence="1">The sequence shown here is derived from an EMBL/GenBank/DDBJ whole genome shotgun (WGS) entry which is preliminary data.</text>
</comment>
<proteinExistence type="predicted"/>
<dbReference type="AlphaFoldDB" id="A0ABD2C0T9"/>
<evidence type="ECO:0000313" key="1">
    <source>
        <dbReference type="EMBL" id="KAL2738646.1"/>
    </source>
</evidence>
<sequence length="133" mass="15020">MAPNRFSLGPDRLASDRLLRTAKSSDFCTIYVHSDTRLCMATTTFGIVEAAAAIAAERTHAVDDRVDDGVAREIVCSSKSSGWRRRSAWLLAQLDFEFSLWIIGKFTQRHYNIRRKLCSLRRPKCVAPTNEAK</sequence>
<dbReference type="Proteomes" id="UP001607303">
    <property type="component" value="Unassembled WGS sequence"/>
</dbReference>
<keyword evidence="2" id="KW-1185">Reference proteome</keyword>
<dbReference type="EMBL" id="JAYRBN010000063">
    <property type="protein sequence ID" value="KAL2738646.1"/>
    <property type="molecule type" value="Genomic_DNA"/>
</dbReference>
<name>A0ABD2C0T9_VESMC</name>
<protein>
    <submittedName>
        <fullName evidence="1">Uncharacterized protein</fullName>
    </submittedName>
</protein>
<accession>A0ABD2C0T9</accession>
<organism evidence="1 2">
    <name type="scientific">Vespula maculifrons</name>
    <name type="common">Eastern yellow jacket</name>
    <name type="synonym">Wasp</name>
    <dbReference type="NCBI Taxonomy" id="7453"/>
    <lineage>
        <taxon>Eukaryota</taxon>
        <taxon>Metazoa</taxon>
        <taxon>Ecdysozoa</taxon>
        <taxon>Arthropoda</taxon>
        <taxon>Hexapoda</taxon>
        <taxon>Insecta</taxon>
        <taxon>Pterygota</taxon>
        <taxon>Neoptera</taxon>
        <taxon>Endopterygota</taxon>
        <taxon>Hymenoptera</taxon>
        <taxon>Apocrita</taxon>
        <taxon>Aculeata</taxon>
        <taxon>Vespoidea</taxon>
        <taxon>Vespidae</taxon>
        <taxon>Vespinae</taxon>
        <taxon>Vespula</taxon>
    </lineage>
</organism>
<gene>
    <name evidence="1" type="ORF">V1477_012005</name>
</gene>
<evidence type="ECO:0000313" key="2">
    <source>
        <dbReference type="Proteomes" id="UP001607303"/>
    </source>
</evidence>